<name>A0AAJ8JXB1_9TREE</name>
<reference evidence="1" key="1">
    <citation type="submission" date="2016-06" db="EMBL/GenBank/DDBJ databases">
        <authorList>
            <person name="Cuomo C."/>
            <person name="Litvintseva A."/>
            <person name="Heitman J."/>
            <person name="Chen Y."/>
            <person name="Sun S."/>
            <person name="Springer D."/>
            <person name="Dromer F."/>
            <person name="Young S."/>
            <person name="Zeng Q."/>
            <person name="Chapman S."/>
            <person name="Gujja S."/>
            <person name="Saif S."/>
            <person name="Birren B."/>
        </authorList>
    </citation>
    <scope>NUCLEOTIDE SEQUENCE</scope>
    <source>
        <strain evidence="1">CBS 7841</strain>
    </source>
</reference>
<dbReference type="RefSeq" id="XP_066070749.1">
    <property type="nucleotide sequence ID" value="XM_066214652.1"/>
</dbReference>
<gene>
    <name evidence="1" type="ORF">L203_105284</name>
</gene>
<dbReference type="KEGG" id="cdep:91089493"/>
<reference evidence="1" key="3">
    <citation type="submission" date="2024-01" db="EMBL/GenBank/DDBJ databases">
        <authorList>
            <person name="Coelho M.A."/>
            <person name="David-Palma M."/>
            <person name="Shea T."/>
            <person name="Sun S."/>
            <person name="Cuomo C.A."/>
            <person name="Heitman J."/>
        </authorList>
    </citation>
    <scope>NUCLEOTIDE SEQUENCE</scope>
    <source>
        <strain evidence="1">CBS 7841</strain>
    </source>
</reference>
<sequence>MNSYKEINNDWMALRNENLEEATATVSRSQLDEDYDVHTMIPEKYKRKRYFVSDEYLDSDETKYYADLYAIGQSAQAET</sequence>
<keyword evidence="2" id="KW-1185">Reference proteome</keyword>
<evidence type="ECO:0000313" key="1">
    <source>
        <dbReference type="EMBL" id="WVN90049.1"/>
    </source>
</evidence>
<evidence type="ECO:0000313" key="2">
    <source>
        <dbReference type="Proteomes" id="UP000094043"/>
    </source>
</evidence>
<dbReference type="AlphaFoldDB" id="A0AAJ8JXB1"/>
<accession>A0AAJ8JXB1</accession>
<organism evidence="1 2">
    <name type="scientific">Cryptococcus depauperatus CBS 7841</name>
    <dbReference type="NCBI Taxonomy" id="1295531"/>
    <lineage>
        <taxon>Eukaryota</taxon>
        <taxon>Fungi</taxon>
        <taxon>Dikarya</taxon>
        <taxon>Basidiomycota</taxon>
        <taxon>Agaricomycotina</taxon>
        <taxon>Tremellomycetes</taxon>
        <taxon>Tremellales</taxon>
        <taxon>Cryptococcaceae</taxon>
        <taxon>Cryptococcus</taxon>
    </lineage>
</organism>
<reference evidence="1" key="2">
    <citation type="journal article" date="2022" name="Elife">
        <title>Obligate sexual reproduction of a homothallic fungus closely related to the Cryptococcus pathogenic species complex.</title>
        <authorList>
            <person name="Passer A.R."/>
            <person name="Clancey S.A."/>
            <person name="Shea T."/>
            <person name="David-Palma M."/>
            <person name="Averette A.F."/>
            <person name="Boekhout T."/>
            <person name="Porcel B.M."/>
            <person name="Nowrousian M."/>
            <person name="Cuomo C.A."/>
            <person name="Sun S."/>
            <person name="Heitman J."/>
            <person name="Coelho M.A."/>
        </authorList>
    </citation>
    <scope>NUCLEOTIDE SEQUENCE</scope>
    <source>
        <strain evidence="1">CBS 7841</strain>
    </source>
</reference>
<protein>
    <submittedName>
        <fullName evidence="1">Uncharacterized protein</fullName>
    </submittedName>
</protein>
<dbReference type="EMBL" id="CP143789">
    <property type="protein sequence ID" value="WVN90049.1"/>
    <property type="molecule type" value="Genomic_DNA"/>
</dbReference>
<dbReference type="GeneID" id="91089493"/>
<proteinExistence type="predicted"/>
<dbReference type="Proteomes" id="UP000094043">
    <property type="component" value="Chromosome 6"/>
</dbReference>